<evidence type="ECO:0000256" key="4">
    <source>
        <dbReference type="ARBA" id="ARBA00022807"/>
    </source>
</evidence>
<dbReference type="InterPro" id="IPR000064">
    <property type="entry name" value="NLP_P60_dom"/>
</dbReference>
<reference evidence="7" key="1">
    <citation type="submission" date="2020-09" db="EMBL/GenBank/DDBJ databases">
        <title>Hoyosella lacisalsi sp. nov., a halotolerant actinobacterium isolated from soil of Lake Gudzhirganskoe.</title>
        <authorList>
            <person name="Yang Q."/>
            <person name="Guo P.Y."/>
            <person name="Liu S.W."/>
            <person name="Li F.N."/>
            <person name="Sun C.H."/>
        </authorList>
    </citation>
    <scope>NUCLEOTIDE SEQUENCE</scope>
    <source>
        <strain evidence="7">G463</strain>
    </source>
</reference>
<name>A0A927J9T6_9ACTN</name>
<sequence>MTYLPSGAQWTHPRFRQAAEHPRGVHGKEKTDTPRALQARAAILPARLPYTFQEEERVRISRIVWPIVATASLLLTAVPAAAANPLFGSITGPGPAPSSPLSPAVPLAPPETPAAERPVTPPVGEESPVAQTRAQIVIDRARSQLGVTYAWGGGNIHGPTRGIRDGGVADRHGDYNKIGFDCSGLLVYAFAGAGVFLPRTSGDIFRAGTHVPLAQRKPGDVLFYGPGGRHHAALYIGNGMVVESPHSGATVRIAPINWSGIQPVAVRFV</sequence>
<feature type="region of interest" description="Disordered" evidence="5">
    <location>
        <begin position="94"/>
        <end position="128"/>
    </location>
</feature>
<keyword evidence="8" id="KW-1185">Reference proteome</keyword>
<evidence type="ECO:0000256" key="2">
    <source>
        <dbReference type="ARBA" id="ARBA00022670"/>
    </source>
</evidence>
<feature type="region of interest" description="Disordered" evidence="5">
    <location>
        <begin position="1"/>
        <end position="34"/>
    </location>
</feature>
<comment type="caution">
    <text evidence="7">The sequence shown here is derived from an EMBL/GenBank/DDBJ whole genome shotgun (WGS) entry which is preliminary data.</text>
</comment>
<dbReference type="GO" id="GO:0008234">
    <property type="term" value="F:cysteine-type peptidase activity"/>
    <property type="evidence" value="ECO:0007669"/>
    <property type="project" value="UniProtKB-KW"/>
</dbReference>
<dbReference type="Pfam" id="PF00877">
    <property type="entry name" value="NLPC_P60"/>
    <property type="match status" value="1"/>
</dbReference>
<proteinExistence type="inferred from homology"/>
<feature type="domain" description="NlpC/P60" evidence="6">
    <location>
        <begin position="131"/>
        <end position="269"/>
    </location>
</feature>
<evidence type="ECO:0000259" key="6">
    <source>
        <dbReference type="PROSITE" id="PS51935"/>
    </source>
</evidence>
<evidence type="ECO:0000256" key="3">
    <source>
        <dbReference type="ARBA" id="ARBA00022801"/>
    </source>
</evidence>
<dbReference type="EMBL" id="JACYWE010000001">
    <property type="protein sequence ID" value="MBD8505228.1"/>
    <property type="molecule type" value="Genomic_DNA"/>
</dbReference>
<dbReference type="GO" id="GO:0006508">
    <property type="term" value="P:proteolysis"/>
    <property type="evidence" value="ECO:0007669"/>
    <property type="project" value="UniProtKB-KW"/>
</dbReference>
<evidence type="ECO:0000313" key="8">
    <source>
        <dbReference type="Proteomes" id="UP000642993"/>
    </source>
</evidence>
<evidence type="ECO:0000313" key="7">
    <source>
        <dbReference type="EMBL" id="MBD8505228.1"/>
    </source>
</evidence>
<accession>A0A927J9T6</accession>
<dbReference type="PROSITE" id="PS51935">
    <property type="entry name" value="NLPC_P60"/>
    <property type="match status" value="1"/>
</dbReference>
<dbReference type="InterPro" id="IPR051794">
    <property type="entry name" value="PG_Endopeptidase_C40"/>
</dbReference>
<protein>
    <submittedName>
        <fullName evidence="7">C40 family peptidase</fullName>
    </submittedName>
</protein>
<comment type="similarity">
    <text evidence="1">Belongs to the peptidase C40 family.</text>
</comment>
<dbReference type="PANTHER" id="PTHR47359">
    <property type="entry name" value="PEPTIDOGLYCAN DL-ENDOPEPTIDASE CWLO"/>
    <property type="match status" value="1"/>
</dbReference>
<dbReference type="Proteomes" id="UP000642993">
    <property type="component" value="Unassembled WGS sequence"/>
</dbReference>
<evidence type="ECO:0000256" key="1">
    <source>
        <dbReference type="ARBA" id="ARBA00007074"/>
    </source>
</evidence>
<dbReference type="PANTHER" id="PTHR47359:SF3">
    <property type="entry name" value="NLP_P60 DOMAIN-CONTAINING PROTEIN-RELATED"/>
    <property type="match status" value="1"/>
</dbReference>
<feature type="compositionally biased region" description="Basic and acidic residues" evidence="5">
    <location>
        <begin position="17"/>
        <end position="33"/>
    </location>
</feature>
<keyword evidence="4" id="KW-0788">Thiol protease</keyword>
<dbReference type="Gene3D" id="3.90.1720.10">
    <property type="entry name" value="endopeptidase domain like (from Nostoc punctiforme)"/>
    <property type="match status" value="1"/>
</dbReference>
<keyword evidence="2" id="KW-0645">Protease</keyword>
<dbReference type="AlphaFoldDB" id="A0A927J9T6"/>
<keyword evidence="3" id="KW-0378">Hydrolase</keyword>
<dbReference type="SUPFAM" id="SSF54001">
    <property type="entry name" value="Cysteine proteinases"/>
    <property type="match status" value="1"/>
</dbReference>
<evidence type="ECO:0000256" key="5">
    <source>
        <dbReference type="SAM" id="MobiDB-lite"/>
    </source>
</evidence>
<gene>
    <name evidence="7" type="ORF">HT102_01820</name>
</gene>
<dbReference type="InterPro" id="IPR038765">
    <property type="entry name" value="Papain-like_cys_pep_sf"/>
</dbReference>
<organism evidence="7 8">
    <name type="scientific">Lolliginicoccus lacisalsi</name>
    <dbReference type="NCBI Taxonomy" id="2742202"/>
    <lineage>
        <taxon>Bacteria</taxon>
        <taxon>Bacillati</taxon>
        <taxon>Actinomycetota</taxon>
        <taxon>Actinomycetes</taxon>
        <taxon>Mycobacteriales</taxon>
        <taxon>Hoyosellaceae</taxon>
        <taxon>Lolliginicoccus</taxon>
    </lineage>
</organism>